<dbReference type="EMBL" id="DRMJ01000415">
    <property type="protein sequence ID" value="HHL43532.1"/>
    <property type="molecule type" value="Genomic_DNA"/>
</dbReference>
<dbReference type="GO" id="GO:0008658">
    <property type="term" value="F:penicillin binding"/>
    <property type="evidence" value="ECO:0007669"/>
    <property type="project" value="InterPro"/>
</dbReference>
<dbReference type="InterPro" id="IPR050396">
    <property type="entry name" value="Glycosyltr_51/Transpeptidase"/>
</dbReference>
<keyword evidence="2" id="KW-0808">Transferase</keyword>
<protein>
    <submittedName>
        <fullName evidence="5">Penicillin-binding protein 1C</fullName>
    </submittedName>
</protein>
<dbReference type="Pfam" id="PF06832">
    <property type="entry name" value="BiPBP_C"/>
    <property type="match status" value="1"/>
</dbReference>
<dbReference type="GO" id="GO:0009252">
    <property type="term" value="P:peptidoglycan biosynthetic process"/>
    <property type="evidence" value="ECO:0007669"/>
    <property type="project" value="TreeGrafter"/>
</dbReference>
<keyword evidence="1" id="KW-0328">Glycosyltransferase</keyword>
<dbReference type="PANTHER" id="PTHR32282">
    <property type="entry name" value="BINDING PROTEIN TRANSPEPTIDASE, PUTATIVE-RELATED"/>
    <property type="match status" value="1"/>
</dbReference>
<evidence type="ECO:0000259" key="4">
    <source>
        <dbReference type="Pfam" id="PF06832"/>
    </source>
</evidence>
<name>A0A7C5M0S3_9PROT</name>
<evidence type="ECO:0000256" key="2">
    <source>
        <dbReference type="ARBA" id="ARBA00022679"/>
    </source>
</evidence>
<dbReference type="Gene3D" id="3.40.710.10">
    <property type="entry name" value="DD-peptidase/beta-lactamase superfamily"/>
    <property type="match status" value="1"/>
</dbReference>
<comment type="caution">
    <text evidence="5">The sequence shown here is derived from an EMBL/GenBank/DDBJ whole genome shotgun (WGS) entry which is preliminary data.</text>
</comment>
<dbReference type="Pfam" id="PF00905">
    <property type="entry name" value="Transpeptidase"/>
    <property type="match status" value="1"/>
</dbReference>
<reference evidence="5" key="1">
    <citation type="journal article" date="2020" name="mSystems">
        <title>Genome- and Community-Level Interaction Insights into Carbon Utilization and Element Cycling Functions of Hydrothermarchaeota in Hydrothermal Sediment.</title>
        <authorList>
            <person name="Zhou Z."/>
            <person name="Liu Y."/>
            <person name="Xu W."/>
            <person name="Pan J."/>
            <person name="Luo Z.H."/>
            <person name="Li M."/>
        </authorList>
    </citation>
    <scope>NUCLEOTIDE SEQUENCE [LARGE SCALE GENOMIC DNA]</scope>
    <source>
        <strain evidence="5">HyVt-485</strain>
    </source>
</reference>
<sequence length="284" mass="30696">AVIALDKVGSQRFETALKLGGLDVRRPGTFGGEQNLALALGGLGLRSEDLAMLYAGLANGGVVRPLVWQENQQPKKQYRIMRESSARKITKILRQAPTPDGRVPHWLSQDTDGIAYKTGTSYGFRDAWAAGYSKRYTVIAWVGRPDSAPRVGATGRKAAAPLMFEVFDILPNSHENTAYTKIAEAPKGLGRFGGAPDPAPLIIFPPDGSEILANTFGETATGMSFAARSSISKSLNWYVDGHPVKRNPSGDIVWKPDAPGFYQVSVVDERGHTTISNIRVMGIN</sequence>
<dbReference type="Proteomes" id="UP000885830">
    <property type="component" value="Unassembled WGS sequence"/>
</dbReference>
<dbReference type="InterPro" id="IPR009647">
    <property type="entry name" value="PBP_C"/>
</dbReference>
<feature type="domain" description="Penicillin-binding C-terminal" evidence="4">
    <location>
        <begin position="197"/>
        <end position="274"/>
    </location>
</feature>
<dbReference type="InterPro" id="IPR012338">
    <property type="entry name" value="Beta-lactam/transpept-like"/>
</dbReference>
<dbReference type="GO" id="GO:0008955">
    <property type="term" value="F:peptidoglycan glycosyltransferase activity"/>
    <property type="evidence" value="ECO:0007669"/>
    <property type="project" value="TreeGrafter"/>
</dbReference>
<evidence type="ECO:0000256" key="1">
    <source>
        <dbReference type="ARBA" id="ARBA00022676"/>
    </source>
</evidence>
<feature type="non-terminal residue" evidence="5">
    <location>
        <position position="1"/>
    </location>
</feature>
<feature type="domain" description="Penicillin-binding protein transpeptidase" evidence="3">
    <location>
        <begin position="7"/>
        <end position="161"/>
    </location>
</feature>
<dbReference type="AlphaFoldDB" id="A0A7C5M0S3"/>
<dbReference type="SUPFAM" id="SSF56601">
    <property type="entry name" value="beta-lactamase/transpeptidase-like"/>
    <property type="match status" value="1"/>
</dbReference>
<gene>
    <name evidence="5" type="ORF">ENJ42_07940</name>
</gene>
<dbReference type="PANTHER" id="PTHR32282:SF15">
    <property type="entry name" value="PENICILLIN-BINDING PROTEIN 1C"/>
    <property type="match status" value="1"/>
</dbReference>
<evidence type="ECO:0000313" key="5">
    <source>
        <dbReference type="EMBL" id="HHL43532.1"/>
    </source>
</evidence>
<evidence type="ECO:0000259" key="3">
    <source>
        <dbReference type="Pfam" id="PF00905"/>
    </source>
</evidence>
<organism evidence="5">
    <name type="scientific">Hellea balneolensis</name>
    <dbReference type="NCBI Taxonomy" id="287478"/>
    <lineage>
        <taxon>Bacteria</taxon>
        <taxon>Pseudomonadati</taxon>
        <taxon>Pseudomonadota</taxon>
        <taxon>Alphaproteobacteria</taxon>
        <taxon>Maricaulales</taxon>
        <taxon>Robiginitomaculaceae</taxon>
        <taxon>Hellea</taxon>
    </lineage>
</organism>
<accession>A0A7C5M0S3</accession>
<dbReference type="GO" id="GO:0030288">
    <property type="term" value="C:outer membrane-bounded periplasmic space"/>
    <property type="evidence" value="ECO:0007669"/>
    <property type="project" value="TreeGrafter"/>
</dbReference>
<dbReference type="InterPro" id="IPR001460">
    <property type="entry name" value="PCN-bd_Tpept"/>
</dbReference>
<proteinExistence type="predicted"/>